<protein>
    <submittedName>
        <fullName evidence="1">Uncharacterized protein</fullName>
    </submittedName>
</protein>
<dbReference type="AlphaFoldDB" id="A0A8X6QYC8"/>
<organism evidence="1 2">
    <name type="scientific">Nephila pilipes</name>
    <name type="common">Giant wood spider</name>
    <name type="synonym">Nephila maculata</name>
    <dbReference type="NCBI Taxonomy" id="299642"/>
    <lineage>
        <taxon>Eukaryota</taxon>
        <taxon>Metazoa</taxon>
        <taxon>Ecdysozoa</taxon>
        <taxon>Arthropoda</taxon>
        <taxon>Chelicerata</taxon>
        <taxon>Arachnida</taxon>
        <taxon>Araneae</taxon>
        <taxon>Araneomorphae</taxon>
        <taxon>Entelegynae</taxon>
        <taxon>Araneoidea</taxon>
        <taxon>Nephilidae</taxon>
        <taxon>Nephila</taxon>
    </lineage>
</organism>
<accession>A0A8X6QYC8</accession>
<dbReference type="EMBL" id="BMAW01132358">
    <property type="protein sequence ID" value="GFU43213.1"/>
    <property type="molecule type" value="Genomic_DNA"/>
</dbReference>
<evidence type="ECO:0000313" key="2">
    <source>
        <dbReference type="Proteomes" id="UP000887013"/>
    </source>
</evidence>
<dbReference type="Proteomes" id="UP000887013">
    <property type="component" value="Unassembled WGS sequence"/>
</dbReference>
<proteinExistence type="predicted"/>
<comment type="caution">
    <text evidence="1">The sequence shown here is derived from an EMBL/GenBank/DDBJ whole genome shotgun (WGS) entry which is preliminary data.</text>
</comment>
<sequence length="96" mass="11140">MKHSIFYKRPKAMDRTFIQARCSLSVFGRFSFVTQGLELYHNAGKCGHSTLWPFLFIEPPKDEVISNAFSTQVKSMLAWRKDIIELQLCSRYCVST</sequence>
<evidence type="ECO:0000313" key="1">
    <source>
        <dbReference type="EMBL" id="GFU43213.1"/>
    </source>
</evidence>
<gene>
    <name evidence="1" type="ORF">NPIL_241171</name>
</gene>
<name>A0A8X6QYC8_NEPPI</name>
<reference evidence="1" key="1">
    <citation type="submission" date="2020-08" db="EMBL/GenBank/DDBJ databases">
        <title>Multicomponent nature underlies the extraordinary mechanical properties of spider dragline silk.</title>
        <authorList>
            <person name="Kono N."/>
            <person name="Nakamura H."/>
            <person name="Mori M."/>
            <person name="Yoshida Y."/>
            <person name="Ohtoshi R."/>
            <person name="Malay A.D."/>
            <person name="Moran D.A.P."/>
            <person name="Tomita M."/>
            <person name="Numata K."/>
            <person name="Arakawa K."/>
        </authorList>
    </citation>
    <scope>NUCLEOTIDE SEQUENCE</scope>
</reference>
<keyword evidence="2" id="KW-1185">Reference proteome</keyword>